<feature type="signal peptide" evidence="1">
    <location>
        <begin position="1"/>
        <end position="27"/>
    </location>
</feature>
<evidence type="ECO:0000313" key="2">
    <source>
        <dbReference type="EMBL" id="TVU42849.1"/>
    </source>
</evidence>
<feature type="chain" id="PRO_5023852772" description="Bifunctional inhibitor/plant lipid transfer protein/seed storage helical domain-containing protein" evidence="1">
    <location>
        <begin position="28"/>
        <end position="84"/>
    </location>
</feature>
<protein>
    <recommendedName>
        <fullName evidence="4">Bifunctional inhibitor/plant lipid transfer protein/seed storage helical domain-containing protein</fullName>
    </recommendedName>
</protein>
<evidence type="ECO:0000313" key="3">
    <source>
        <dbReference type="Proteomes" id="UP000324897"/>
    </source>
</evidence>
<evidence type="ECO:0008006" key="4">
    <source>
        <dbReference type="Google" id="ProtNLM"/>
    </source>
</evidence>
<dbReference type="EMBL" id="RWGY01000005">
    <property type="protein sequence ID" value="TVU42849.1"/>
    <property type="molecule type" value="Genomic_DNA"/>
</dbReference>
<comment type="caution">
    <text evidence="2">The sequence shown here is derived from an EMBL/GenBank/DDBJ whole genome shotgun (WGS) entry which is preliminary data.</text>
</comment>
<name>A0A5J9W3A7_9POAL</name>
<dbReference type="AlphaFoldDB" id="A0A5J9W3A7"/>
<keyword evidence="3" id="KW-1185">Reference proteome</keyword>
<organism evidence="2 3">
    <name type="scientific">Eragrostis curvula</name>
    <name type="common">weeping love grass</name>
    <dbReference type="NCBI Taxonomy" id="38414"/>
    <lineage>
        <taxon>Eukaryota</taxon>
        <taxon>Viridiplantae</taxon>
        <taxon>Streptophyta</taxon>
        <taxon>Embryophyta</taxon>
        <taxon>Tracheophyta</taxon>
        <taxon>Spermatophyta</taxon>
        <taxon>Magnoliopsida</taxon>
        <taxon>Liliopsida</taxon>
        <taxon>Poales</taxon>
        <taxon>Poaceae</taxon>
        <taxon>PACMAD clade</taxon>
        <taxon>Chloridoideae</taxon>
        <taxon>Eragrostideae</taxon>
        <taxon>Eragrostidinae</taxon>
        <taxon>Eragrostis</taxon>
    </lineage>
</organism>
<reference evidence="2 3" key="1">
    <citation type="journal article" date="2019" name="Sci. Rep.">
        <title>A high-quality genome of Eragrostis curvula grass provides insights into Poaceae evolution and supports new strategies to enhance forage quality.</title>
        <authorList>
            <person name="Carballo J."/>
            <person name="Santos B.A.C.M."/>
            <person name="Zappacosta D."/>
            <person name="Garbus I."/>
            <person name="Selva J.P."/>
            <person name="Gallo C.A."/>
            <person name="Diaz A."/>
            <person name="Albertini E."/>
            <person name="Caccamo M."/>
            <person name="Echenique V."/>
        </authorList>
    </citation>
    <scope>NUCLEOTIDE SEQUENCE [LARGE SCALE GENOMIC DNA]</scope>
    <source>
        <strain evidence="3">cv. Victoria</strain>
        <tissue evidence="2">Leaf</tissue>
    </source>
</reference>
<evidence type="ECO:0000256" key="1">
    <source>
        <dbReference type="SAM" id="SignalP"/>
    </source>
</evidence>
<sequence length="84" mass="9113">MVSLLRNKAVFLAALVAVATLFMAAQAETYCEGMAKCTIKKCRAVCHPRGLILINCNQLPGDRFPSQCCCESPVDGYTSMQRPG</sequence>
<dbReference type="Gramene" id="TVU42849">
    <property type="protein sequence ID" value="TVU42849"/>
    <property type="gene ID" value="EJB05_09272"/>
</dbReference>
<dbReference type="Proteomes" id="UP000324897">
    <property type="component" value="Unassembled WGS sequence"/>
</dbReference>
<gene>
    <name evidence="2" type="ORF">EJB05_09272</name>
</gene>
<accession>A0A5J9W3A7</accession>
<proteinExistence type="predicted"/>
<keyword evidence="1" id="KW-0732">Signal</keyword>